<evidence type="ECO:0000313" key="4">
    <source>
        <dbReference type="Proteomes" id="UP000002208"/>
    </source>
</evidence>
<dbReference type="SUPFAM" id="SSF53474">
    <property type="entry name" value="alpha/beta-Hydrolases"/>
    <property type="match status" value="1"/>
</dbReference>
<feature type="signal peptide" evidence="1">
    <location>
        <begin position="1"/>
        <end position="22"/>
    </location>
</feature>
<name>C1CX07_DEIDV</name>
<dbReference type="Proteomes" id="UP000002208">
    <property type="component" value="Chromosome"/>
</dbReference>
<feature type="chain" id="PRO_5002908077" description="AB hydrolase-1 domain-containing protein" evidence="1">
    <location>
        <begin position="23"/>
        <end position="477"/>
    </location>
</feature>
<accession>C1CX07</accession>
<dbReference type="STRING" id="546414.Deide_17510"/>
<organism evidence="3 4">
    <name type="scientific">Deinococcus deserti (strain DSM 17065 / CIP 109153 / LMG 22923 / VCD115)</name>
    <dbReference type="NCBI Taxonomy" id="546414"/>
    <lineage>
        <taxon>Bacteria</taxon>
        <taxon>Thermotogati</taxon>
        <taxon>Deinococcota</taxon>
        <taxon>Deinococci</taxon>
        <taxon>Deinococcales</taxon>
        <taxon>Deinococcaceae</taxon>
        <taxon>Deinococcus</taxon>
    </lineage>
</organism>
<dbReference type="InterPro" id="IPR000073">
    <property type="entry name" value="AB_hydrolase_1"/>
</dbReference>
<dbReference type="Pfam" id="PF12697">
    <property type="entry name" value="Abhydrolase_6"/>
    <property type="match status" value="1"/>
</dbReference>
<keyword evidence="1" id="KW-0732">Signal</keyword>
<dbReference type="PaxDb" id="546414-Deide_17510"/>
<reference evidence="3 4" key="1">
    <citation type="journal article" date="2009" name="PLoS Genet.">
        <title>Alliance of proteomics and genomics to unravel the specificities of Sahara bacterium Deinococcus deserti.</title>
        <authorList>
            <person name="de Groot A."/>
            <person name="Dulermo R."/>
            <person name="Ortet P."/>
            <person name="Blanchard L."/>
            <person name="Guerin P."/>
            <person name="Fernandez B."/>
            <person name="Vacherie B."/>
            <person name="Dossat C."/>
            <person name="Jolivet E."/>
            <person name="Siguier P."/>
            <person name="Chandler M."/>
            <person name="Barakat M."/>
            <person name="Dedieu A."/>
            <person name="Barbe V."/>
            <person name="Heulin T."/>
            <person name="Sommer S."/>
            <person name="Achouak W."/>
            <person name="Armengaud J."/>
        </authorList>
    </citation>
    <scope>NUCLEOTIDE SEQUENCE [LARGE SCALE GENOMIC DNA]</scope>
    <source>
        <strain evidence="4">DSM 17065 / CIP 109153 / LMG 22923 / VCD115</strain>
    </source>
</reference>
<proteinExistence type="predicted"/>
<gene>
    <name evidence="3" type="ordered locus">Deide_17510</name>
</gene>
<keyword evidence="4" id="KW-1185">Reference proteome</keyword>
<dbReference type="AlphaFoldDB" id="C1CX07"/>
<evidence type="ECO:0000256" key="1">
    <source>
        <dbReference type="SAM" id="SignalP"/>
    </source>
</evidence>
<dbReference type="RefSeq" id="WP_162485442.1">
    <property type="nucleotide sequence ID" value="NC_012526.1"/>
</dbReference>
<dbReference type="Gene3D" id="3.40.50.1820">
    <property type="entry name" value="alpha/beta hydrolase"/>
    <property type="match status" value="1"/>
</dbReference>
<evidence type="ECO:0000313" key="3">
    <source>
        <dbReference type="EMBL" id="ACO46724.2"/>
    </source>
</evidence>
<evidence type="ECO:0000259" key="2">
    <source>
        <dbReference type="Pfam" id="PF12697"/>
    </source>
</evidence>
<dbReference type="KEGG" id="ddr:Deide_17510"/>
<dbReference type="eggNOG" id="COG2267">
    <property type="taxonomic scope" value="Bacteria"/>
</dbReference>
<dbReference type="EMBL" id="CP001114">
    <property type="protein sequence ID" value="ACO46724.2"/>
    <property type="molecule type" value="Genomic_DNA"/>
</dbReference>
<feature type="domain" description="AB hydrolase-1" evidence="2">
    <location>
        <begin position="77"/>
        <end position="296"/>
    </location>
</feature>
<protein>
    <recommendedName>
        <fullName evidence="2">AB hydrolase-1 domain-containing protein</fullName>
    </recommendedName>
</protein>
<dbReference type="HOGENOM" id="CLU_657102_0_0_0"/>
<sequence>MCLSARLVLALSLLLGTGEATQAQTTASPANTISEAVLRAVPAVRHVRPGVTVPGTPPDLNASITVRYGTERPRAILLLMPGYLGGAGSFDRLARQIVALDPGVAVWAVDRRGNLLEEHAPLAQAGKTELETIVRSALPVRPIRQLSFMRDWGLDTTLRDWRVAVQEARTLTPEVYVGGHSMGASLAGLYAAYDFDGQPGYQDVRGLVMLDGTPNLLNGRLVSAQEYRRGFWGTLGPITGLDAINRMPYVNTFYYSPQRAIRGNAQARLAQLAPQEPAPDGGLTTLPATNLAAAMLQIEQRYALLPFLAVHTGKATNTREEPNPLPRLLGAEEDAQTIVGPRFSRVPIGWRSDPEAPTDAQDFVNRFWTPLSDMTEWYFPQRLTLDVSTASLDTRGTPHEALRVWHTASIMTPVLGIAAEAGVTRAADYWRYGGQVLGQTTVHTLPGAAHLDIVTARGTQVARWLLDWMAGFPPRRS</sequence>
<dbReference type="InterPro" id="IPR029058">
    <property type="entry name" value="AB_hydrolase_fold"/>
</dbReference>